<evidence type="ECO:0000256" key="10">
    <source>
        <dbReference type="HAMAP-Rule" id="MF_01820"/>
    </source>
</evidence>
<dbReference type="PANTHER" id="PTHR32120:SF11">
    <property type="entry name" value="SMALL RIBOSOMAL SUBUNIT BIOGENESIS GTPASE RSGA 1, MITOCHONDRIAL-RELATED"/>
    <property type="match status" value="1"/>
</dbReference>
<dbReference type="InterPro" id="IPR030378">
    <property type="entry name" value="G_CP_dom"/>
</dbReference>
<dbReference type="GO" id="GO:0042274">
    <property type="term" value="P:ribosomal small subunit biogenesis"/>
    <property type="evidence" value="ECO:0007669"/>
    <property type="project" value="UniProtKB-UniRule"/>
</dbReference>
<dbReference type="GO" id="GO:0005525">
    <property type="term" value="F:GTP binding"/>
    <property type="evidence" value="ECO:0007669"/>
    <property type="project" value="UniProtKB-UniRule"/>
</dbReference>
<dbReference type="Gene3D" id="1.10.40.50">
    <property type="entry name" value="Probable gtpase engc, domain 3"/>
    <property type="match status" value="1"/>
</dbReference>
<sequence length="355" mass="39994">MQGKIIKGIAGFYYVYVRGRGIYECKARGAFRKKKIKPVAGDAVEIEITDPVDAEGNIVSIAERRSLLIRPAVANVDQALVIFAARKPMPNFNLLDRFLVMMEQAEIPTTILFNKVDLVDREEIERIRRIYAASAYPIHFMSAKENLGLDEIRRQLSNRTTTVAGPSGVGKSSLINRLQSATRMQTAGISVKLGRGRHTTRHSELIPLEGEPSAVEGCLNTGGKGEAEPSGGTGDPAGRFRVNRHFIEDEARVLEEDSPEMICEEIRGRYQGARGFIVDTPGFSSLYVPDFEKEDLAFYFPEFLPYMNACRFQPCTHTHEPQCAVRKALDRGKISQSRYDSYLQMYEELSERRRY</sequence>
<evidence type="ECO:0000259" key="12">
    <source>
        <dbReference type="PROSITE" id="PS51721"/>
    </source>
</evidence>
<gene>
    <name evidence="10" type="primary">rsgA</name>
    <name evidence="13" type="ORF">GCWU000342_00592</name>
</gene>
<proteinExistence type="inferred from homology"/>
<evidence type="ECO:0000256" key="8">
    <source>
        <dbReference type="ARBA" id="ARBA00022884"/>
    </source>
</evidence>
<feature type="binding site" evidence="10">
    <location>
        <position position="310"/>
    </location>
    <ligand>
        <name>Zn(2+)</name>
        <dbReference type="ChEBI" id="CHEBI:29105"/>
    </ligand>
</feature>
<evidence type="ECO:0000256" key="3">
    <source>
        <dbReference type="ARBA" id="ARBA00022723"/>
    </source>
</evidence>
<dbReference type="PROSITE" id="PS50936">
    <property type="entry name" value="ENGC_GTPASE"/>
    <property type="match status" value="1"/>
</dbReference>
<dbReference type="STRING" id="626523.GCWU000342_00592"/>
<keyword evidence="14" id="KW-1185">Reference proteome</keyword>
<protein>
    <recommendedName>
        <fullName evidence="10">Small ribosomal subunit biogenesis GTPase RsgA</fullName>
        <ecNumber evidence="10">3.6.1.-</ecNumber>
    </recommendedName>
</protein>
<dbReference type="EC" id="3.6.1.-" evidence="10"/>
<dbReference type="GO" id="GO:0046872">
    <property type="term" value="F:metal ion binding"/>
    <property type="evidence" value="ECO:0007669"/>
    <property type="project" value="UniProtKB-KW"/>
</dbReference>
<keyword evidence="2 10" id="KW-0690">Ribosome biogenesis</keyword>
<keyword evidence="8 10" id="KW-0694">RNA-binding</keyword>
<feature type="domain" description="CP-type G" evidence="12">
    <location>
        <begin position="65"/>
        <end position="286"/>
    </location>
</feature>
<dbReference type="GO" id="GO:0019843">
    <property type="term" value="F:rRNA binding"/>
    <property type="evidence" value="ECO:0007669"/>
    <property type="project" value="UniProtKB-KW"/>
</dbReference>
<keyword evidence="3 10" id="KW-0479">Metal-binding</keyword>
<comment type="function">
    <text evidence="10">One of several proteins that assist in the late maturation steps of the functional core of the 30S ribosomal subunit. Helps release RbfA from mature subunits. May play a role in the assembly of ribosomal proteins into the subunit. Circularly permuted GTPase that catalyzes slow GTP hydrolysis, GTPase activity is stimulated by the 30S ribosomal subunit.</text>
</comment>
<name>C4G9D9_9FIRM</name>
<keyword evidence="5 10" id="KW-0547">Nucleotide-binding</keyword>
<feature type="binding site" evidence="10">
    <location>
        <position position="317"/>
    </location>
    <ligand>
        <name>Zn(2+)</name>
        <dbReference type="ChEBI" id="CHEBI:29105"/>
    </ligand>
</feature>
<comment type="subunit">
    <text evidence="10">Monomer. Associates with 30S ribosomal subunit, binds 16S rRNA.</text>
</comment>
<accession>C4G9D9</accession>
<evidence type="ECO:0000256" key="2">
    <source>
        <dbReference type="ARBA" id="ARBA00022517"/>
    </source>
</evidence>
<dbReference type="Gene3D" id="2.40.50.140">
    <property type="entry name" value="Nucleic acid-binding proteins"/>
    <property type="match status" value="1"/>
</dbReference>
<keyword evidence="7 10" id="KW-0862">Zinc</keyword>
<evidence type="ECO:0000313" key="13">
    <source>
        <dbReference type="EMBL" id="EEP29236.1"/>
    </source>
</evidence>
<feature type="binding site" evidence="10">
    <location>
        <begin position="165"/>
        <end position="173"/>
    </location>
    <ligand>
        <name>GTP</name>
        <dbReference type="ChEBI" id="CHEBI:37565"/>
    </ligand>
</feature>
<evidence type="ECO:0000256" key="1">
    <source>
        <dbReference type="ARBA" id="ARBA00022490"/>
    </source>
</evidence>
<dbReference type="SUPFAM" id="SSF52540">
    <property type="entry name" value="P-loop containing nucleoside triphosphate hydrolases"/>
    <property type="match status" value="1"/>
</dbReference>
<feature type="binding site" evidence="10">
    <location>
        <position position="315"/>
    </location>
    <ligand>
        <name>Zn(2+)</name>
        <dbReference type="ChEBI" id="CHEBI:29105"/>
    </ligand>
</feature>
<comment type="similarity">
    <text evidence="10">Belongs to the TRAFAC class YlqF/YawG GTPase family. RsgA subfamily.</text>
</comment>
<feature type="binding site" evidence="10">
    <location>
        <position position="323"/>
    </location>
    <ligand>
        <name>Zn(2+)</name>
        <dbReference type="ChEBI" id="CHEBI:29105"/>
    </ligand>
</feature>
<evidence type="ECO:0000256" key="9">
    <source>
        <dbReference type="ARBA" id="ARBA00023134"/>
    </source>
</evidence>
<evidence type="ECO:0000259" key="11">
    <source>
        <dbReference type="PROSITE" id="PS50936"/>
    </source>
</evidence>
<keyword evidence="6 10" id="KW-0378">Hydrolase</keyword>
<keyword evidence="1 10" id="KW-0963">Cytoplasm</keyword>
<dbReference type="SUPFAM" id="SSF50249">
    <property type="entry name" value="Nucleic acid-binding proteins"/>
    <property type="match status" value="1"/>
</dbReference>
<dbReference type="CDD" id="cd01854">
    <property type="entry name" value="YjeQ_EngC"/>
    <property type="match status" value="1"/>
</dbReference>
<dbReference type="Pfam" id="PF16745">
    <property type="entry name" value="RsgA_N"/>
    <property type="match status" value="1"/>
</dbReference>
<keyword evidence="9 10" id="KW-0342">GTP-binding</keyword>
<dbReference type="EMBL" id="ACIP02000001">
    <property type="protein sequence ID" value="EEP29236.1"/>
    <property type="molecule type" value="Genomic_DNA"/>
</dbReference>
<dbReference type="AlphaFoldDB" id="C4G9D9"/>
<dbReference type="InterPro" id="IPR031944">
    <property type="entry name" value="RsgA_N"/>
</dbReference>
<dbReference type="Gene3D" id="3.40.50.300">
    <property type="entry name" value="P-loop containing nucleotide triphosphate hydrolases"/>
    <property type="match status" value="1"/>
</dbReference>
<dbReference type="HAMAP" id="MF_01820">
    <property type="entry name" value="GTPase_RsgA"/>
    <property type="match status" value="1"/>
</dbReference>
<dbReference type="InterPro" id="IPR027417">
    <property type="entry name" value="P-loop_NTPase"/>
</dbReference>
<dbReference type="Proteomes" id="UP000003494">
    <property type="component" value="Unassembled WGS sequence"/>
</dbReference>
<organism evidence="13 14">
    <name type="scientific">Shuttleworthella satelles DSM 14600</name>
    <dbReference type="NCBI Taxonomy" id="626523"/>
    <lineage>
        <taxon>Bacteria</taxon>
        <taxon>Bacillati</taxon>
        <taxon>Bacillota</taxon>
        <taxon>Clostridia</taxon>
        <taxon>Lachnospirales</taxon>
        <taxon>Lachnospiraceae</taxon>
        <taxon>Shuttleworthella</taxon>
    </lineage>
</organism>
<dbReference type="PANTHER" id="PTHR32120">
    <property type="entry name" value="SMALL RIBOSOMAL SUBUNIT BIOGENESIS GTPASE RSGA"/>
    <property type="match status" value="1"/>
</dbReference>
<evidence type="ECO:0000313" key="14">
    <source>
        <dbReference type="Proteomes" id="UP000003494"/>
    </source>
</evidence>
<dbReference type="InterPro" id="IPR004881">
    <property type="entry name" value="Ribosome_biogen_GTPase_RsgA"/>
</dbReference>
<dbReference type="GO" id="GO:0003924">
    <property type="term" value="F:GTPase activity"/>
    <property type="evidence" value="ECO:0007669"/>
    <property type="project" value="UniProtKB-UniRule"/>
</dbReference>
<comment type="caution">
    <text evidence="13">The sequence shown here is derived from an EMBL/GenBank/DDBJ whole genome shotgun (WGS) entry which is preliminary data.</text>
</comment>
<keyword evidence="4 10" id="KW-0699">rRNA-binding</keyword>
<evidence type="ECO:0000256" key="6">
    <source>
        <dbReference type="ARBA" id="ARBA00022801"/>
    </source>
</evidence>
<evidence type="ECO:0000256" key="7">
    <source>
        <dbReference type="ARBA" id="ARBA00022833"/>
    </source>
</evidence>
<dbReference type="PROSITE" id="PS51721">
    <property type="entry name" value="G_CP"/>
    <property type="match status" value="1"/>
</dbReference>
<dbReference type="NCBIfam" id="TIGR00157">
    <property type="entry name" value="ribosome small subunit-dependent GTPase A"/>
    <property type="match status" value="1"/>
</dbReference>
<dbReference type="InterPro" id="IPR010914">
    <property type="entry name" value="RsgA_GTPase_dom"/>
</dbReference>
<reference evidence="13" key="1">
    <citation type="submission" date="2009-04" db="EMBL/GenBank/DDBJ databases">
        <authorList>
            <person name="Weinstock G."/>
            <person name="Sodergren E."/>
            <person name="Clifton S."/>
            <person name="Fulton L."/>
            <person name="Fulton B."/>
            <person name="Courtney L."/>
            <person name="Fronick C."/>
            <person name="Harrison M."/>
            <person name="Strong C."/>
            <person name="Farmer C."/>
            <person name="Delahaunty K."/>
            <person name="Markovic C."/>
            <person name="Hall O."/>
            <person name="Minx P."/>
            <person name="Tomlinson C."/>
            <person name="Mitreva M."/>
            <person name="Nelson J."/>
            <person name="Hou S."/>
            <person name="Wollam A."/>
            <person name="Pepin K.H."/>
            <person name="Johnson M."/>
            <person name="Bhonagiri V."/>
            <person name="Nash W.E."/>
            <person name="Warren W."/>
            <person name="Chinwalla A."/>
            <person name="Mardis E.R."/>
            <person name="Wilson R.K."/>
        </authorList>
    </citation>
    <scope>NUCLEOTIDE SEQUENCE [LARGE SCALE GENOMIC DNA]</scope>
    <source>
        <strain evidence="13">DSM 14600</strain>
    </source>
</reference>
<dbReference type="InterPro" id="IPR012340">
    <property type="entry name" value="NA-bd_OB-fold"/>
</dbReference>
<dbReference type="CDD" id="cd04466">
    <property type="entry name" value="S1_YloQ_GTPase"/>
    <property type="match status" value="1"/>
</dbReference>
<evidence type="ECO:0000256" key="4">
    <source>
        <dbReference type="ARBA" id="ARBA00022730"/>
    </source>
</evidence>
<dbReference type="HOGENOM" id="CLU_033617_2_1_9"/>
<dbReference type="Pfam" id="PF03193">
    <property type="entry name" value="RsgA_GTPase"/>
    <property type="match status" value="1"/>
</dbReference>
<comment type="subcellular location">
    <subcellularLocation>
        <location evidence="10">Cytoplasm</location>
    </subcellularLocation>
</comment>
<evidence type="ECO:0000256" key="5">
    <source>
        <dbReference type="ARBA" id="ARBA00022741"/>
    </source>
</evidence>
<dbReference type="eggNOG" id="COG1162">
    <property type="taxonomic scope" value="Bacteria"/>
</dbReference>
<comment type="cofactor">
    <cofactor evidence="10">
        <name>Zn(2+)</name>
        <dbReference type="ChEBI" id="CHEBI:29105"/>
    </cofactor>
    <text evidence="10">Binds 1 zinc ion per subunit.</text>
</comment>
<feature type="binding site" evidence="10">
    <location>
        <begin position="114"/>
        <end position="117"/>
    </location>
    <ligand>
        <name>GTP</name>
        <dbReference type="ChEBI" id="CHEBI:37565"/>
    </ligand>
</feature>
<dbReference type="GO" id="GO:0005737">
    <property type="term" value="C:cytoplasm"/>
    <property type="evidence" value="ECO:0007669"/>
    <property type="project" value="UniProtKB-SubCell"/>
</dbReference>
<feature type="domain" description="EngC GTPase" evidence="11">
    <location>
        <begin position="74"/>
        <end position="219"/>
    </location>
</feature>
<dbReference type="RefSeq" id="WP_006905624.1">
    <property type="nucleotide sequence ID" value="NZ_GG665866.1"/>
</dbReference>